<evidence type="ECO:0000313" key="2">
    <source>
        <dbReference type="Proteomes" id="UP000193083"/>
    </source>
</evidence>
<sequence length="135" mass="15528">MREVHILALDRAIKEPHGPRKWTYEREEPIEPAERNPNEHRIVALEKISGPYRDSLLSDLMRRLYNLAPNWNITARLDEDDPRGIYVMARHVKQDPGNKTPAVVDVLVELEPDWSSIDPSVGRYLGSGQPIRIAK</sequence>
<protein>
    <submittedName>
        <fullName evidence="1">Uncharacterized protein</fullName>
    </submittedName>
</protein>
<dbReference type="EMBL" id="FXBL01000004">
    <property type="protein sequence ID" value="SMH48898.1"/>
    <property type="molecule type" value="Genomic_DNA"/>
</dbReference>
<proteinExistence type="predicted"/>
<dbReference type="Proteomes" id="UP000193083">
    <property type="component" value="Unassembled WGS sequence"/>
</dbReference>
<gene>
    <name evidence="1" type="ORF">SAMN02982922_3813</name>
</gene>
<name>A0A1X7PE63_9HYPH</name>
<organism evidence="1 2">
    <name type="scientific">Mesorhizobium australicum</name>
    <dbReference type="NCBI Taxonomy" id="536018"/>
    <lineage>
        <taxon>Bacteria</taxon>
        <taxon>Pseudomonadati</taxon>
        <taxon>Pseudomonadota</taxon>
        <taxon>Alphaproteobacteria</taxon>
        <taxon>Hyphomicrobiales</taxon>
        <taxon>Phyllobacteriaceae</taxon>
        <taxon>Mesorhizobium</taxon>
    </lineage>
</organism>
<reference evidence="1 2" key="1">
    <citation type="submission" date="2017-04" db="EMBL/GenBank/DDBJ databases">
        <authorList>
            <person name="Afonso C.L."/>
            <person name="Miller P.J."/>
            <person name="Scott M.A."/>
            <person name="Spackman E."/>
            <person name="Goraichik I."/>
            <person name="Dimitrov K.M."/>
            <person name="Suarez D.L."/>
            <person name="Swayne D.E."/>
        </authorList>
    </citation>
    <scope>NUCLEOTIDE SEQUENCE [LARGE SCALE GENOMIC DNA]</scope>
    <source>
        <strain evidence="1 2">B5P</strain>
    </source>
</reference>
<accession>A0A1X7PE63</accession>
<keyword evidence="2" id="KW-1185">Reference proteome</keyword>
<dbReference type="AlphaFoldDB" id="A0A1X7PE63"/>
<evidence type="ECO:0000313" key="1">
    <source>
        <dbReference type="EMBL" id="SMH48898.1"/>
    </source>
</evidence>